<evidence type="ECO:0000259" key="2">
    <source>
        <dbReference type="Pfam" id="PF13556"/>
    </source>
</evidence>
<name>A0ABU5JRZ2_9BACI</name>
<dbReference type="Proteomes" id="UP001291930">
    <property type="component" value="Unassembled WGS sequence"/>
</dbReference>
<dbReference type="InterPro" id="IPR025736">
    <property type="entry name" value="PucR_C-HTH_dom"/>
</dbReference>
<dbReference type="InterPro" id="IPR051448">
    <property type="entry name" value="CdaR-like_regulators"/>
</dbReference>
<evidence type="ECO:0000313" key="5">
    <source>
        <dbReference type="Proteomes" id="UP001291930"/>
    </source>
</evidence>
<proteinExistence type="inferred from homology"/>
<evidence type="ECO:0000256" key="1">
    <source>
        <dbReference type="ARBA" id="ARBA00006754"/>
    </source>
</evidence>
<comment type="caution">
    <text evidence="4">The sequence shown here is derived from an EMBL/GenBank/DDBJ whole genome shotgun (WGS) entry which is preliminary data.</text>
</comment>
<dbReference type="PANTHER" id="PTHR33744">
    <property type="entry name" value="CARBOHYDRATE DIACID REGULATOR"/>
    <property type="match status" value="1"/>
</dbReference>
<dbReference type="PANTHER" id="PTHR33744:SF1">
    <property type="entry name" value="DNA-BINDING TRANSCRIPTIONAL ACTIVATOR ADER"/>
    <property type="match status" value="1"/>
</dbReference>
<feature type="domain" description="CdaR GGDEF-like" evidence="3">
    <location>
        <begin position="169"/>
        <end position="291"/>
    </location>
</feature>
<organism evidence="4 5">
    <name type="scientific">Bacillus bingmayongensis</name>
    <dbReference type="NCBI Taxonomy" id="1150157"/>
    <lineage>
        <taxon>Bacteria</taxon>
        <taxon>Bacillati</taxon>
        <taxon>Bacillota</taxon>
        <taxon>Bacilli</taxon>
        <taxon>Bacillales</taxon>
        <taxon>Bacillaceae</taxon>
        <taxon>Bacillus</taxon>
    </lineage>
</organism>
<dbReference type="Gene3D" id="3.30.450.40">
    <property type="match status" value="1"/>
</dbReference>
<gene>
    <name evidence="4" type="ORF">U2I54_03530</name>
</gene>
<comment type="similarity">
    <text evidence="1">Belongs to the CdaR family.</text>
</comment>
<dbReference type="Gene3D" id="1.10.10.2840">
    <property type="entry name" value="PucR C-terminal helix-turn-helix domain"/>
    <property type="match status" value="1"/>
</dbReference>
<keyword evidence="5" id="KW-1185">Reference proteome</keyword>
<reference evidence="5" key="1">
    <citation type="submission" date="2023-11" db="EMBL/GenBank/DDBJ databases">
        <title>Genome Sequence of Bacillus pseudomycoides stain BUPM19.</title>
        <authorList>
            <person name="Farhat A."/>
        </authorList>
    </citation>
    <scope>NUCLEOTIDE SEQUENCE [LARGE SCALE GENOMIC DNA]</scope>
    <source>
        <strain evidence="5">BUPM19</strain>
    </source>
</reference>
<sequence>MKNDSFRITFDSLEEFADILSEILQCSITIEDVNHRLLAYSTHDERTDSARIGTIMGRRVPEKIINNLWKEGIIPALLKSREPIRVKKIDDIGLGDRVAVSIWNKGDVLGFIWALEIEKSLTERDYILLKKSAETVKSKLLQLQTRKNKKDERSQEFFWKLLTNHMQVNEEIMENFHQLHISPASLFTVSVFRFEQGITNEKEKQISYLLKTSQHLKVLLYTIDRNQLILLTSLDNVKRPFHEINNFVERFVHNMEKRYGIKSIKPAFSSVYSDYQKISKAYKEALTVLSIKEKFPSDTTNIHSYQNLGIYQLIDLLLEQRKNEEYENQALQRLYEYDHKHNCNLIETLETYLNKDSNVGEVAKALNIHANTLSYRLKRICEISEIDLKDPNQKMILYLDLKLQKFM</sequence>
<protein>
    <submittedName>
        <fullName evidence="4">Helix-turn-helix domain-containing protein</fullName>
    </submittedName>
</protein>
<dbReference type="EMBL" id="JAXOVW010000004">
    <property type="protein sequence ID" value="MDZ5606199.1"/>
    <property type="molecule type" value="Genomic_DNA"/>
</dbReference>
<evidence type="ECO:0000259" key="3">
    <source>
        <dbReference type="Pfam" id="PF17853"/>
    </source>
</evidence>
<dbReference type="Pfam" id="PF13556">
    <property type="entry name" value="HTH_30"/>
    <property type="match status" value="1"/>
</dbReference>
<dbReference type="InterPro" id="IPR042070">
    <property type="entry name" value="PucR_C-HTH_sf"/>
</dbReference>
<dbReference type="Pfam" id="PF17853">
    <property type="entry name" value="GGDEF_2"/>
    <property type="match status" value="1"/>
</dbReference>
<dbReference type="RefSeq" id="WP_374216820.1">
    <property type="nucleotide sequence ID" value="NZ_JAXOVW010000004.1"/>
</dbReference>
<dbReference type="InterPro" id="IPR029016">
    <property type="entry name" value="GAF-like_dom_sf"/>
</dbReference>
<accession>A0ABU5JRZ2</accession>
<evidence type="ECO:0000313" key="4">
    <source>
        <dbReference type="EMBL" id="MDZ5606199.1"/>
    </source>
</evidence>
<feature type="domain" description="PucR C-terminal helix-turn-helix" evidence="2">
    <location>
        <begin position="345"/>
        <end position="402"/>
    </location>
</feature>
<dbReference type="InterPro" id="IPR041522">
    <property type="entry name" value="CdaR_GGDEF"/>
</dbReference>